<evidence type="ECO:0000313" key="2">
    <source>
        <dbReference type="Proteomes" id="UP000054538"/>
    </source>
</evidence>
<reference evidence="1 2" key="1">
    <citation type="submission" date="2014-04" db="EMBL/GenBank/DDBJ databases">
        <authorList>
            <consortium name="DOE Joint Genome Institute"/>
            <person name="Kuo A."/>
            <person name="Kohler A."/>
            <person name="Jargeat P."/>
            <person name="Nagy L.G."/>
            <person name="Floudas D."/>
            <person name="Copeland A."/>
            <person name="Barry K.W."/>
            <person name="Cichocki N."/>
            <person name="Veneault-Fourrey C."/>
            <person name="LaButti K."/>
            <person name="Lindquist E.A."/>
            <person name="Lipzen A."/>
            <person name="Lundell T."/>
            <person name="Morin E."/>
            <person name="Murat C."/>
            <person name="Sun H."/>
            <person name="Tunlid A."/>
            <person name="Henrissat B."/>
            <person name="Grigoriev I.V."/>
            <person name="Hibbett D.S."/>
            <person name="Martin F."/>
            <person name="Nordberg H.P."/>
            <person name="Cantor M.N."/>
            <person name="Hua S.X."/>
        </authorList>
    </citation>
    <scope>NUCLEOTIDE SEQUENCE [LARGE SCALE GENOMIC DNA]</scope>
    <source>
        <strain evidence="1 2">Ve08.2h10</strain>
    </source>
</reference>
<proteinExistence type="predicted"/>
<dbReference type="AlphaFoldDB" id="A0A0D0DDM0"/>
<accession>A0A0D0DDM0</accession>
<dbReference type="InParanoid" id="A0A0D0DDM0"/>
<evidence type="ECO:0000313" key="1">
    <source>
        <dbReference type="EMBL" id="KIK95397.1"/>
    </source>
</evidence>
<dbReference type="HOGENOM" id="CLU_2831898_0_0_1"/>
<name>A0A0D0DDM0_9AGAM</name>
<sequence>MPPLPPTQSSVRISDRARMKVRIAFALLVSCVLAATSPSGQRFLCTPDRPCWPNTLEFSQLQAQAS</sequence>
<protein>
    <submittedName>
        <fullName evidence="1">Uncharacterized protein</fullName>
    </submittedName>
</protein>
<reference evidence="2" key="2">
    <citation type="submission" date="2015-01" db="EMBL/GenBank/DDBJ databases">
        <title>Evolutionary Origins and Diversification of the Mycorrhizal Mutualists.</title>
        <authorList>
            <consortium name="DOE Joint Genome Institute"/>
            <consortium name="Mycorrhizal Genomics Consortium"/>
            <person name="Kohler A."/>
            <person name="Kuo A."/>
            <person name="Nagy L.G."/>
            <person name="Floudas D."/>
            <person name="Copeland A."/>
            <person name="Barry K.W."/>
            <person name="Cichocki N."/>
            <person name="Veneault-Fourrey C."/>
            <person name="LaButti K."/>
            <person name="Lindquist E.A."/>
            <person name="Lipzen A."/>
            <person name="Lundell T."/>
            <person name="Morin E."/>
            <person name="Murat C."/>
            <person name="Riley R."/>
            <person name="Ohm R."/>
            <person name="Sun H."/>
            <person name="Tunlid A."/>
            <person name="Henrissat B."/>
            <person name="Grigoriev I.V."/>
            <person name="Hibbett D.S."/>
            <person name="Martin F."/>
        </authorList>
    </citation>
    <scope>NUCLEOTIDE SEQUENCE [LARGE SCALE GENOMIC DNA]</scope>
    <source>
        <strain evidence="2">Ve08.2h10</strain>
    </source>
</reference>
<organism evidence="1 2">
    <name type="scientific">Paxillus rubicundulus Ve08.2h10</name>
    <dbReference type="NCBI Taxonomy" id="930991"/>
    <lineage>
        <taxon>Eukaryota</taxon>
        <taxon>Fungi</taxon>
        <taxon>Dikarya</taxon>
        <taxon>Basidiomycota</taxon>
        <taxon>Agaricomycotina</taxon>
        <taxon>Agaricomycetes</taxon>
        <taxon>Agaricomycetidae</taxon>
        <taxon>Boletales</taxon>
        <taxon>Paxilineae</taxon>
        <taxon>Paxillaceae</taxon>
        <taxon>Paxillus</taxon>
    </lineage>
</organism>
<keyword evidence="2" id="KW-1185">Reference proteome</keyword>
<dbReference type="Proteomes" id="UP000054538">
    <property type="component" value="Unassembled WGS sequence"/>
</dbReference>
<gene>
    <name evidence="1" type="ORF">PAXRUDRAFT_827059</name>
</gene>
<dbReference type="EMBL" id="KN825044">
    <property type="protein sequence ID" value="KIK95397.1"/>
    <property type="molecule type" value="Genomic_DNA"/>
</dbReference>